<gene>
    <name evidence="3" type="ORF">DEBURN_LOCUS6754</name>
</gene>
<dbReference type="PANTHER" id="PTHR12736:SF7">
    <property type="entry name" value="LANC-LIKE PROTEIN 3"/>
    <property type="match status" value="1"/>
</dbReference>
<dbReference type="InterPro" id="IPR020464">
    <property type="entry name" value="LanC-like_prot_euk"/>
</dbReference>
<dbReference type="SMART" id="SM01260">
    <property type="entry name" value="LANC_like"/>
    <property type="match status" value="1"/>
</dbReference>
<dbReference type="InterPro" id="IPR007822">
    <property type="entry name" value="LANC-like"/>
</dbReference>
<dbReference type="Gene3D" id="1.50.10.10">
    <property type="match status" value="1"/>
</dbReference>
<dbReference type="PRINTS" id="PR01950">
    <property type="entry name" value="LANCSUPER"/>
</dbReference>
<evidence type="ECO:0000313" key="3">
    <source>
        <dbReference type="EMBL" id="CAG8543864.1"/>
    </source>
</evidence>
<keyword evidence="2" id="KW-0862">Zinc</keyword>
<dbReference type="PRINTS" id="PR01951">
    <property type="entry name" value="LANCEUKARYTE"/>
</dbReference>
<dbReference type="GO" id="GO:0005886">
    <property type="term" value="C:plasma membrane"/>
    <property type="evidence" value="ECO:0007669"/>
    <property type="project" value="TreeGrafter"/>
</dbReference>
<organism evidence="3 4">
    <name type="scientific">Diversispora eburnea</name>
    <dbReference type="NCBI Taxonomy" id="1213867"/>
    <lineage>
        <taxon>Eukaryota</taxon>
        <taxon>Fungi</taxon>
        <taxon>Fungi incertae sedis</taxon>
        <taxon>Mucoromycota</taxon>
        <taxon>Glomeromycotina</taxon>
        <taxon>Glomeromycetes</taxon>
        <taxon>Diversisporales</taxon>
        <taxon>Diversisporaceae</taxon>
        <taxon>Diversispora</taxon>
    </lineage>
</organism>
<keyword evidence="2" id="KW-0479">Metal-binding</keyword>
<feature type="binding site" evidence="2">
    <location>
        <position position="298"/>
    </location>
    <ligand>
        <name>Zn(2+)</name>
        <dbReference type="ChEBI" id="CHEBI:29105"/>
    </ligand>
</feature>
<dbReference type="InterPro" id="IPR012341">
    <property type="entry name" value="6hp_glycosidase-like_sf"/>
</dbReference>
<dbReference type="PANTHER" id="PTHR12736">
    <property type="entry name" value="LANC-LIKE PROTEIN"/>
    <property type="match status" value="1"/>
</dbReference>
<evidence type="ECO:0000256" key="1">
    <source>
        <dbReference type="ARBA" id="ARBA00007179"/>
    </source>
</evidence>
<dbReference type="GO" id="GO:0005975">
    <property type="term" value="P:carbohydrate metabolic process"/>
    <property type="evidence" value="ECO:0007669"/>
    <property type="project" value="InterPro"/>
</dbReference>
<dbReference type="CDD" id="cd04794">
    <property type="entry name" value="euk_LANCL"/>
    <property type="match status" value="1"/>
</dbReference>
<proteinExistence type="inferred from homology"/>
<sequence>MNFTIGKNGDGDDDLVHKLLNKDIKKKLCNSLVKSCERILKEVPTEDHNYEHWDVYVAGLSLLFMRIHERDPGFMIGTRSALVIADEFINSALSTYRAKHKMTSAKKQNECGFICSAVGLYAVAAEVKNHMGDKESSHNYLELIQSQFSHSCFSPNTPSELFYGRAGFLYTQKFISSLIDPSKEIPTSSLIKSVFDAIIEDGILNAAITSSNFTSNYYNTEKEQQIPLFWSFFDKPYVGAAHGFAGILTTLLQFPENCREYYKRVKETVDFILFNCRSPNGNWPSNLNKGENDLIQFCHGAPGICLLACKAYEYYKEEKYLKLAMETANYVYSQGYGHKGTGLCHGISGNAYVFLSVYLLTKDLQYFQWALEYAEVCTQWEERTLNKEFRLPDRPWSLWEGLGGAVW</sequence>
<reference evidence="3" key="1">
    <citation type="submission" date="2021-06" db="EMBL/GenBank/DDBJ databases">
        <authorList>
            <person name="Kallberg Y."/>
            <person name="Tangrot J."/>
            <person name="Rosling A."/>
        </authorList>
    </citation>
    <scope>NUCLEOTIDE SEQUENCE</scope>
    <source>
        <strain evidence="3">AZ414A</strain>
    </source>
</reference>
<evidence type="ECO:0000313" key="4">
    <source>
        <dbReference type="Proteomes" id="UP000789706"/>
    </source>
</evidence>
<dbReference type="OrthoDB" id="10257263at2759"/>
<keyword evidence="4" id="KW-1185">Reference proteome</keyword>
<protein>
    <submittedName>
        <fullName evidence="3">440_t:CDS:1</fullName>
    </submittedName>
</protein>
<dbReference type="GO" id="GO:0046872">
    <property type="term" value="F:metal ion binding"/>
    <property type="evidence" value="ECO:0007669"/>
    <property type="project" value="UniProtKB-KW"/>
</dbReference>
<comment type="similarity">
    <text evidence="1">Belongs to the LanC-like protein family.</text>
</comment>
<accession>A0A9N9AVM6</accession>
<dbReference type="EMBL" id="CAJVPK010000731">
    <property type="protein sequence ID" value="CAG8543864.1"/>
    <property type="molecule type" value="Genomic_DNA"/>
</dbReference>
<name>A0A9N9AVM6_9GLOM</name>
<dbReference type="Pfam" id="PF05147">
    <property type="entry name" value="LANC_like"/>
    <property type="match status" value="1"/>
</dbReference>
<evidence type="ECO:0000256" key="2">
    <source>
        <dbReference type="PIRSR" id="PIRSR607822-1"/>
    </source>
</evidence>
<feature type="binding site" evidence="2">
    <location>
        <position position="345"/>
    </location>
    <ligand>
        <name>Zn(2+)</name>
        <dbReference type="ChEBI" id="CHEBI:29105"/>
    </ligand>
</feature>
<dbReference type="GO" id="GO:0031179">
    <property type="term" value="P:peptide modification"/>
    <property type="evidence" value="ECO:0007669"/>
    <property type="project" value="InterPro"/>
</dbReference>
<dbReference type="AlphaFoldDB" id="A0A9N9AVM6"/>
<dbReference type="Proteomes" id="UP000789706">
    <property type="component" value="Unassembled WGS sequence"/>
</dbReference>
<feature type="binding site" evidence="2">
    <location>
        <position position="344"/>
    </location>
    <ligand>
        <name>Zn(2+)</name>
        <dbReference type="ChEBI" id="CHEBI:29105"/>
    </ligand>
</feature>
<comment type="caution">
    <text evidence="3">The sequence shown here is derived from an EMBL/GenBank/DDBJ whole genome shotgun (WGS) entry which is preliminary data.</text>
</comment>
<dbReference type="SUPFAM" id="SSF158745">
    <property type="entry name" value="LanC-like"/>
    <property type="match status" value="1"/>
</dbReference>